<organism evidence="5 6">
    <name type="scientific">Paralimibaculum aggregatum</name>
    <dbReference type="NCBI Taxonomy" id="3036245"/>
    <lineage>
        <taxon>Bacteria</taxon>
        <taxon>Pseudomonadati</taxon>
        <taxon>Pseudomonadota</taxon>
        <taxon>Alphaproteobacteria</taxon>
        <taxon>Rhodobacterales</taxon>
        <taxon>Paracoccaceae</taxon>
        <taxon>Paralimibaculum</taxon>
    </lineage>
</organism>
<dbReference type="PRINTS" id="PR00081">
    <property type="entry name" value="GDHRDH"/>
</dbReference>
<comment type="caution">
    <text evidence="5">The sequence shown here is derived from an EMBL/GenBank/DDBJ whole genome shotgun (WGS) entry which is preliminary data.</text>
</comment>
<dbReference type="PROSITE" id="PS00061">
    <property type="entry name" value="ADH_SHORT"/>
    <property type="match status" value="1"/>
</dbReference>
<evidence type="ECO:0000259" key="4">
    <source>
        <dbReference type="SMART" id="SM00822"/>
    </source>
</evidence>
<evidence type="ECO:0000313" key="5">
    <source>
        <dbReference type="EMBL" id="GMG84617.1"/>
    </source>
</evidence>
<keyword evidence="2" id="KW-0560">Oxidoreductase</keyword>
<dbReference type="Proteomes" id="UP001239909">
    <property type="component" value="Unassembled WGS sequence"/>
</dbReference>
<proteinExistence type="inferred from homology"/>
<dbReference type="RefSeq" id="WP_285673695.1">
    <property type="nucleotide sequence ID" value="NZ_BSYI01000039.1"/>
</dbReference>
<keyword evidence="6" id="KW-1185">Reference proteome</keyword>
<dbReference type="InterPro" id="IPR036291">
    <property type="entry name" value="NAD(P)-bd_dom_sf"/>
</dbReference>
<comment type="similarity">
    <text evidence="1 3">Belongs to the short-chain dehydrogenases/reductases (SDR) family.</text>
</comment>
<reference evidence="5 6" key="1">
    <citation type="submission" date="2023-04" db="EMBL/GenBank/DDBJ databases">
        <title>Marinoamorphus aggregata gen. nov., sp. Nov., isolate from tissue of brittle star Ophioplocus japonicus.</title>
        <authorList>
            <person name="Kawano K."/>
            <person name="Sawayama S."/>
            <person name="Nakagawa S."/>
        </authorList>
    </citation>
    <scope>NUCLEOTIDE SEQUENCE [LARGE SCALE GENOMIC DNA]</scope>
    <source>
        <strain evidence="5 6">NKW23</strain>
    </source>
</reference>
<dbReference type="EMBL" id="BSYI01000039">
    <property type="protein sequence ID" value="GMG84617.1"/>
    <property type="molecule type" value="Genomic_DNA"/>
</dbReference>
<protein>
    <submittedName>
        <fullName evidence="5">SDR family oxidoreductase</fullName>
    </submittedName>
</protein>
<dbReference type="InterPro" id="IPR057326">
    <property type="entry name" value="KR_dom"/>
</dbReference>
<evidence type="ECO:0000256" key="2">
    <source>
        <dbReference type="ARBA" id="ARBA00023002"/>
    </source>
</evidence>
<dbReference type="CDD" id="cd05233">
    <property type="entry name" value="SDR_c"/>
    <property type="match status" value="1"/>
</dbReference>
<accession>A0ABQ6LN30</accession>
<evidence type="ECO:0000256" key="3">
    <source>
        <dbReference type="RuleBase" id="RU000363"/>
    </source>
</evidence>
<gene>
    <name evidence="5" type="ORF">LNKW23_38330</name>
</gene>
<evidence type="ECO:0000313" key="6">
    <source>
        <dbReference type="Proteomes" id="UP001239909"/>
    </source>
</evidence>
<dbReference type="PANTHER" id="PTHR43669:SF12">
    <property type="entry name" value="BLR5618 PROTEIN"/>
    <property type="match status" value="1"/>
</dbReference>
<dbReference type="PANTHER" id="PTHR43669">
    <property type="entry name" value="5-KETO-D-GLUCONATE 5-REDUCTASE"/>
    <property type="match status" value="1"/>
</dbReference>
<evidence type="ECO:0000256" key="1">
    <source>
        <dbReference type="ARBA" id="ARBA00006484"/>
    </source>
</evidence>
<dbReference type="InterPro" id="IPR020904">
    <property type="entry name" value="Sc_DH/Rdtase_CS"/>
</dbReference>
<feature type="domain" description="Ketoreductase" evidence="4">
    <location>
        <begin position="8"/>
        <end position="187"/>
    </location>
</feature>
<name>A0ABQ6LN30_9RHOB</name>
<dbReference type="Pfam" id="PF00106">
    <property type="entry name" value="adh_short"/>
    <property type="match status" value="1"/>
</dbReference>
<dbReference type="PRINTS" id="PR00080">
    <property type="entry name" value="SDRFAMILY"/>
</dbReference>
<dbReference type="SUPFAM" id="SSF51735">
    <property type="entry name" value="NAD(P)-binding Rossmann-fold domains"/>
    <property type="match status" value="1"/>
</dbReference>
<sequence>MTDRTAPLVLLVTGASSGIGRATAEAAARAGHKVVLAARGAEKLEAVAAEIGGGTLAVPTDVADPASVEALFARIGETHGRLDAVFNNAGVSLPTTLVGDVSWEDWRRVVSINLDGAFLIAAAAFRMMRAQSPQGGRIVNNGSISAHAPRYGSVAYTASKHAITGLTRSLALDGRAFSIACGQIDIGNAASAMTAQMTGGVPQADGEIRAEPVMDVTHVAAAVLSMIELPLASNVLFQTIMATNMPFVGRG</sequence>
<dbReference type="InterPro" id="IPR002347">
    <property type="entry name" value="SDR_fam"/>
</dbReference>
<dbReference type="SMART" id="SM00822">
    <property type="entry name" value="PKS_KR"/>
    <property type="match status" value="1"/>
</dbReference>
<dbReference type="Gene3D" id="3.40.50.720">
    <property type="entry name" value="NAD(P)-binding Rossmann-like Domain"/>
    <property type="match status" value="1"/>
</dbReference>